<dbReference type="AlphaFoldDB" id="A0A3M6Z6T8"/>
<accession>A0A3M6Z6T8</accession>
<name>A0A3M6Z6T8_HORWE</name>
<comment type="caution">
    <text evidence="2">The sequence shown here is derived from an EMBL/GenBank/DDBJ whole genome shotgun (WGS) entry which is preliminary data.</text>
</comment>
<proteinExistence type="predicted"/>
<dbReference type="VEuPathDB" id="FungiDB:BTJ68_12854"/>
<evidence type="ECO:0000313" key="3">
    <source>
        <dbReference type="Proteomes" id="UP000282582"/>
    </source>
</evidence>
<dbReference type="Proteomes" id="UP000282582">
    <property type="component" value="Unassembled WGS sequence"/>
</dbReference>
<protein>
    <submittedName>
        <fullName evidence="2">Uncharacterized protein</fullName>
    </submittedName>
</protein>
<organism evidence="2 3">
    <name type="scientific">Hortaea werneckii</name>
    <name type="common">Black yeast</name>
    <name type="synonym">Cladosporium werneckii</name>
    <dbReference type="NCBI Taxonomy" id="91943"/>
    <lineage>
        <taxon>Eukaryota</taxon>
        <taxon>Fungi</taxon>
        <taxon>Dikarya</taxon>
        <taxon>Ascomycota</taxon>
        <taxon>Pezizomycotina</taxon>
        <taxon>Dothideomycetes</taxon>
        <taxon>Dothideomycetidae</taxon>
        <taxon>Mycosphaerellales</taxon>
        <taxon>Teratosphaeriaceae</taxon>
        <taxon>Hortaea</taxon>
    </lineage>
</organism>
<gene>
    <name evidence="2" type="ORF">D0868_03356</name>
</gene>
<feature type="region of interest" description="Disordered" evidence="1">
    <location>
        <begin position="78"/>
        <end position="110"/>
    </location>
</feature>
<evidence type="ECO:0000256" key="1">
    <source>
        <dbReference type="SAM" id="MobiDB-lite"/>
    </source>
</evidence>
<feature type="region of interest" description="Disordered" evidence="1">
    <location>
        <begin position="142"/>
        <end position="162"/>
    </location>
</feature>
<sequence length="162" mass="18201">MVQHSSGRNAAMQKHIFQPIPNLDKLQRPMSREDRLKIIIANLEKHERGVKYTADIASEGLQKLQNARKEATHADAMEIESNQPVDHGRVPSNLRAPYQQGSGDPCMPPIDPNHLADIAEHARADPQLAAVLEAFGQLREYDTHSSKAKEPYIKALERQRAQ</sequence>
<dbReference type="EMBL" id="QWIK01000190">
    <property type="protein sequence ID" value="RMY11048.1"/>
    <property type="molecule type" value="Genomic_DNA"/>
</dbReference>
<evidence type="ECO:0000313" key="2">
    <source>
        <dbReference type="EMBL" id="RMY11048.1"/>
    </source>
</evidence>
<reference evidence="2 3" key="1">
    <citation type="journal article" date="2018" name="BMC Genomics">
        <title>Genomic evidence for intraspecific hybridization in a clonal and extremely halotolerant yeast.</title>
        <authorList>
            <person name="Gostincar C."/>
            <person name="Stajich J.E."/>
            <person name="Zupancic J."/>
            <person name="Zalar P."/>
            <person name="Gunde-Cimerman N."/>
        </authorList>
    </citation>
    <scope>NUCLEOTIDE SEQUENCE [LARGE SCALE GENOMIC DNA]</scope>
    <source>
        <strain evidence="2 3">EXF-6654</strain>
    </source>
</reference>